<dbReference type="PANTHER" id="PTHR43257">
    <property type="entry name" value="PYRUVATE DEHYDROGENASE E1 COMPONENT BETA SUBUNIT"/>
    <property type="match status" value="1"/>
</dbReference>
<dbReference type="FunFam" id="3.40.50.920:FF:000001">
    <property type="entry name" value="Pyruvate dehydrogenase E1 beta subunit"/>
    <property type="match status" value="1"/>
</dbReference>
<dbReference type="InterPro" id="IPR005475">
    <property type="entry name" value="Transketolase-like_Pyr-bd"/>
</dbReference>
<dbReference type="InterPro" id="IPR033248">
    <property type="entry name" value="Transketolase_C"/>
</dbReference>
<reference evidence="8" key="1">
    <citation type="journal article" date="2014" name="Int. J. Syst. Evol. Microbiol.">
        <title>Complete genome sequence of Corynebacterium casei LMG S-19264T (=DSM 44701T), isolated from a smear-ripened cheese.</title>
        <authorList>
            <consortium name="US DOE Joint Genome Institute (JGI-PGF)"/>
            <person name="Walter F."/>
            <person name="Albersmeier A."/>
            <person name="Kalinowski J."/>
            <person name="Ruckert C."/>
        </authorList>
    </citation>
    <scope>NUCLEOTIDE SEQUENCE</scope>
    <source>
        <strain evidence="8">JCM 10088</strain>
    </source>
</reference>
<evidence type="ECO:0000256" key="1">
    <source>
        <dbReference type="ARBA" id="ARBA00001964"/>
    </source>
</evidence>
<dbReference type="PANTHER" id="PTHR43257:SF2">
    <property type="entry name" value="PYRUVATE DEHYDROGENASE E1 COMPONENT SUBUNIT BETA"/>
    <property type="match status" value="1"/>
</dbReference>
<dbReference type="EC" id="1.2.7.11" evidence="3"/>
<evidence type="ECO:0000256" key="2">
    <source>
        <dbReference type="ARBA" id="ARBA00011631"/>
    </source>
</evidence>
<evidence type="ECO:0000313" key="9">
    <source>
        <dbReference type="Proteomes" id="UP000610960"/>
    </source>
</evidence>
<reference evidence="8" key="2">
    <citation type="submission" date="2020-09" db="EMBL/GenBank/DDBJ databases">
        <authorList>
            <person name="Sun Q."/>
            <person name="Ohkuma M."/>
        </authorList>
    </citation>
    <scope>NUCLEOTIDE SEQUENCE</scope>
    <source>
        <strain evidence="8">JCM 10088</strain>
    </source>
</reference>
<keyword evidence="9" id="KW-1185">Reference proteome</keyword>
<comment type="cofactor">
    <cofactor evidence="1">
        <name>thiamine diphosphate</name>
        <dbReference type="ChEBI" id="CHEBI:58937"/>
    </cofactor>
</comment>
<protein>
    <recommendedName>
        <fullName evidence="3">2-oxoacid oxidoreductase (ferredoxin)</fullName>
        <ecNumber evidence="3">1.2.7.11</ecNumber>
    </recommendedName>
</protein>
<keyword evidence="4" id="KW-0560">Oxidoreductase</keyword>
<dbReference type="FunFam" id="3.40.50.970:FF:000001">
    <property type="entry name" value="Pyruvate dehydrogenase E1 beta subunit"/>
    <property type="match status" value="1"/>
</dbReference>
<feature type="domain" description="Transketolase-like pyrimidine-binding" evidence="7">
    <location>
        <begin position="4"/>
        <end position="179"/>
    </location>
</feature>
<evidence type="ECO:0000256" key="5">
    <source>
        <dbReference type="ARBA" id="ARBA00023052"/>
    </source>
</evidence>
<evidence type="ECO:0000256" key="4">
    <source>
        <dbReference type="ARBA" id="ARBA00023002"/>
    </source>
</evidence>
<evidence type="ECO:0000259" key="7">
    <source>
        <dbReference type="SMART" id="SM00861"/>
    </source>
</evidence>
<proteinExistence type="predicted"/>
<dbReference type="AlphaFoldDB" id="A0A830GTD8"/>
<organism evidence="8 9">
    <name type="scientific">Thermocladium modestius</name>
    <dbReference type="NCBI Taxonomy" id="62609"/>
    <lineage>
        <taxon>Archaea</taxon>
        <taxon>Thermoproteota</taxon>
        <taxon>Thermoprotei</taxon>
        <taxon>Thermoproteales</taxon>
        <taxon>Thermoproteaceae</taxon>
        <taxon>Thermocladium</taxon>
    </lineage>
</organism>
<dbReference type="CDD" id="cd07036">
    <property type="entry name" value="TPP_PYR_E1-PDHc-beta_like"/>
    <property type="match status" value="1"/>
</dbReference>
<dbReference type="GO" id="GO:0018491">
    <property type="term" value="F:2-oxobutyrate synthase activity"/>
    <property type="evidence" value="ECO:0007669"/>
    <property type="project" value="UniProtKB-ARBA"/>
</dbReference>
<dbReference type="Pfam" id="PF02779">
    <property type="entry name" value="Transket_pyr"/>
    <property type="match status" value="1"/>
</dbReference>
<dbReference type="Gene3D" id="3.40.50.970">
    <property type="match status" value="1"/>
</dbReference>
<dbReference type="Pfam" id="PF02780">
    <property type="entry name" value="Transketolase_C"/>
    <property type="match status" value="1"/>
</dbReference>
<evidence type="ECO:0000256" key="3">
    <source>
        <dbReference type="ARBA" id="ARBA00012691"/>
    </source>
</evidence>
<dbReference type="SUPFAM" id="SSF52518">
    <property type="entry name" value="Thiamin diphosphate-binding fold (THDP-binding)"/>
    <property type="match status" value="1"/>
</dbReference>
<dbReference type="GO" id="GO:0019164">
    <property type="term" value="F:pyruvate synthase activity"/>
    <property type="evidence" value="ECO:0007669"/>
    <property type="project" value="UniProtKB-ARBA"/>
</dbReference>
<dbReference type="Gene3D" id="3.40.50.920">
    <property type="match status" value="1"/>
</dbReference>
<keyword evidence="5" id="KW-0786">Thiamine pyrophosphate</keyword>
<accession>A0A830GTD8</accession>
<dbReference type="SMART" id="SM00861">
    <property type="entry name" value="Transket_pyr"/>
    <property type="match status" value="1"/>
</dbReference>
<comment type="caution">
    <text evidence="8">The sequence shown here is derived from an EMBL/GenBank/DDBJ whole genome shotgun (WGS) entry which is preliminary data.</text>
</comment>
<dbReference type="SUPFAM" id="SSF52922">
    <property type="entry name" value="TK C-terminal domain-like"/>
    <property type="match status" value="1"/>
</dbReference>
<dbReference type="EMBL" id="BMNL01000001">
    <property type="protein sequence ID" value="GGP19823.1"/>
    <property type="molecule type" value="Genomic_DNA"/>
</dbReference>
<dbReference type="InterPro" id="IPR009014">
    <property type="entry name" value="Transketo_C/PFOR_II"/>
</dbReference>
<name>A0A830GTD8_9CREN</name>
<sequence length="324" mass="35383">MPQLPMARAINQALREEMRRSEDVVVLGEDVGKKGGVFLVTEGLLDEFGPERVMDTPLSESGIIGFAMGLAMAGLRPVAEIQFVDFIYQGFEELINHVAKLRYRSGNEFASPLVVRAPYGPGVRVGLYHSQSPETYFIHTPGLIVVTPSSPYNAKGLLKAAVRGEDPVVFLEPKRIYWSPKEEVPEEDYVVELGRGRVAREGRDVTVITYGASVWDALKAADEVAGDISVEVIDLMTLWPLDINLVLSSVKKTGRLVVVHEAPRTLGLGAEISALVAEKAVEYLAAPVVRVTGPDVPTAPISLEDLYMPNPARIKGGIMRAMKY</sequence>
<gene>
    <name evidence="8" type="ORF">GCM10007981_05060</name>
</gene>
<evidence type="ECO:0000256" key="6">
    <source>
        <dbReference type="ARBA" id="ARBA00048893"/>
    </source>
</evidence>
<dbReference type="Proteomes" id="UP000610960">
    <property type="component" value="Unassembled WGS sequence"/>
</dbReference>
<comment type="subunit">
    <text evidence="2">Heterodimer composed of an alpha and a beta subunit.</text>
</comment>
<comment type="catalytic activity">
    <reaction evidence="6">
        <text>a 2-oxocarboxylate + 2 oxidized [2Fe-2S]-[ferredoxin] + CoA = an acyl-CoA + 2 reduced [2Fe-2S]-[ferredoxin] + CO2 + H(+)</text>
        <dbReference type="Rhea" id="RHEA:42316"/>
        <dbReference type="Rhea" id="RHEA-COMP:10000"/>
        <dbReference type="Rhea" id="RHEA-COMP:10001"/>
        <dbReference type="ChEBI" id="CHEBI:15378"/>
        <dbReference type="ChEBI" id="CHEBI:16526"/>
        <dbReference type="ChEBI" id="CHEBI:33737"/>
        <dbReference type="ChEBI" id="CHEBI:33738"/>
        <dbReference type="ChEBI" id="CHEBI:35179"/>
        <dbReference type="ChEBI" id="CHEBI:57287"/>
        <dbReference type="ChEBI" id="CHEBI:58342"/>
        <dbReference type="EC" id="1.2.7.11"/>
    </reaction>
</comment>
<dbReference type="InterPro" id="IPR029061">
    <property type="entry name" value="THDP-binding"/>
</dbReference>
<evidence type="ECO:0000313" key="8">
    <source>
        <dbReference type="EMBL" id="GGP19823.1"/>
    </source>
</evidence>